<dbReference type="Proteomes" id="UP000007266">
    <property type="component" value="Linkage group 4"/>
</dbReference>
<dbReference type="EMBL" id="KQ971338">
    <property type="protein sequence ID" value="KYB28206.1"/>
    <property type="molecule type" value="Genomic_DNA"/>
</dbReference>
<evidence type="ECO:0000313" key="1">
    <source>
        <dbReference type="EMBL" id="KYB28206.1"/>
    </source>
</evidence>
<name>A0A139WJW1_TRICA</name>
<dbReference type="AlphaFoldDB" id="A0A139WJW1"/>
<accession>A0A139WJW1</accession>
<reference evidence="1 2" key="1">
    <citation type="journal article" date="2008" name="Nature">
        <title>The genome of the model beetle and pest Tribolium castaneum.</title>
        <authorList>
            <consortium name="Tribolium Genome Sequencing Consortium"/>
            <person name="Richards S."/>
            <person name="Gibbs R.A."/>
            <person name="Weinstock G.M."/>
            <person name="Brown S.J."/>
            <person name="Denell R."/>
            <person name="Beeman R.W."/>
            <person name="Gibbs R."/>
            <person name="Beeman R.W."/>
            <person name="Brown S.J."/>
            <person name="Bucher G."/>
            <person name="Friedrich M."/>
            <person name="Grimmelikhuijzen C.J."/>
            <person name="Klingler M."/>
            <person name="Lorenzen M."/>
            <person name="Richards S."/>
            <person name="Roth S."/>
            <person name="Schroder R."/>
            <person name="Tautz D."/>
            <person name="Zdobnov E.M."/>
            <person name="Muzny D."/>
            <person name="Gibbs R.A."/>
            <person name="Weinstock G.M."/>
            <person name="Attaway T."/>
            <person name="Bell S."/>
            <person name="Buhay C.J."/>
            <person name="Chandrabose M.N."/>
            <person name="Chavez D."/>
            <person name="Clerk-Blankenburg K.P."/>
            <person name="Cree A."/>
            <person name="Dao M."/>
            <person name="Davis C."/>
            <person name="Chacko J."/>
            <person name="Dinh H."/>
            <person name="Dugan-Rocha S."/>
            <person name="Fowler G."/>
            <person name="Garner T.T."/>
            <person name="Garnes J."/>
            <person name="Gnirke A."/>
            <person name="Hawes A."/>
            <person name="Hernandez J."/>
            <person name="Hines S."/>
            <person name="Holder M."/>
            <person name="Hume J."/>
            <person name="Jhangiani S.N."/>
            <person name="Joshi V."/>
            <person name="Khan Z.M."/>
            <person name="Jackson L."/>
            <person name="Kovar C."/>
            <person name="Kowis A."/>
            <person name="Lee S."/>
            <person name="Lewis L.R."/>
            <person name="Margolis J."/>
            <person name="Morgan M."/>
            <person name="Nazareth L.V."/>
            <person name="Nguyen N."/>
            <person name="Okwuonu G."/>
            <person name="Parker D."/>
            <person name="Richards S."/>
            <person name="Ruiz S.J."/>
            <person name="Santibanez J."/>
            <person name="Savard J."/>
            <person name="Scherer S.E."/>
            <person name="Schneider B."/>
            <person name="Sodergren E."/>
            <person name="Tautz D."/>
            <person name="Vattahil S."/>
            <person name="Villasana D."/>
            <person name="White C.S."/>
            <person name="Wright R."/>
            <person name="Park Y."/>
            <person name="Beeman R.W."/>
            <person name="Lord J."/>
            <person name="Oppert B."/>
            <person name="Lorenzen M."/>
            <person name="Brown S."/>
            <person name="Wang L."/>
            <person name="Savard J."/>
            <person name="Tautz D."/>
            <person name="Richards S."/>
            <person name="Weinstock G."/>
            <person name="Gibbs R.A."/>
            <person name="Liu Y."/>
            <person name="Worley K."/>
            <person name="Weinstock G."/>
            <person name="Elsik C.G."/>
            <person name="Reese J.T."/>
            <person name="Elhaik E."/>
            <person name="Landan G."/>
            <person name="Graur D."/>
            <person name="Arensburger P."/>
            <person name="Atkinson P."/>
            <person name="Beeman R.W."/>
            <person name="Beidler J."/>
            <person name="Brown S.J."/>
            <person name="Demuth J.P."/>
            <person name="Drury D.W."/>
            <person name="Du Y.Z."/>
            <person name="Fujiwara H."/>
            <person name="Lorenzen M."/>
            <person name="Maselli V."/>
            <person name="Osanai M."/>
            <person name="Park Y."/>
            <person name="Robertson H.M."/>
            <person name="Tu Z."/>
            <person name="Wang J.J."/>
            <person name="Wang S."/>
            <person name="Richards S."/>
            <person name="Song H."/>
            <person name="Zhang L."/>
            <person name="Sodergren E."/>
            <person name="Werner D."/>
            <person name="Stanke M."/>
            <person name="Morgenstern B."/>
            <person name="Solovyev V."/>
            <person name="Kosarev P."/>
            <person name="Brown G."/>
            <person name="Chen H.C."/>
            <person name="Ermolaeva O."/>
            <person name="Hlavina W."/>
            <person name="Kapustin Y."/>
            <person name="Kiryutin B."/>
            <person name="Kitts P."/>
            <person name="Maglott D."/>
            <person name="Pruitt K."/>
            <person name="Sapojnikov V."/>
            <person name="Souvorov A."/>
            <person name="Mackey A.J."/>
            <person name="Waterhouse R.M."/>
            <person name="Wyder S."/>
            <person name="Zdobnov E.M."/>
            <person name="Zdobnov E.M."/>
            <person name="Wyder S."/>
            <person name="Kriventseva E.V."/>
            <person name="Kadowaki T."/>
            <person name="Bork P."/>
            <person name="Aranda M."/>
            <person name="Bao R."/>
            <person name="Beermann A."/>
            <person name="Berns N."/>
            <person name="Bolognesi R."/>
            <person name="Bonneton F."/>
            <person name="Bopp D."/>
            <person name="Brown S.J."/>
            <person name="Bucher G."/>
            <person name="Butts T."/>
            <person name="Chaumot A."/>
            <person name="Denell R.E."/>
            <person name="Ferrier D.E."/>
            <person name="Friedrich M."/>
            <person name="Gordon C.M."/>
            <person name="Jindra M."/>
            <person name="Klingler M."/>
            <person name="Lan Q."/>
            <person name="Lattorff H.M."/>
            <person name="Laudet V."/>
            <person name="von Levetsow C."/>
            <person name="Liu Z."/>
            <person name="Lutz R."/>
            <person name="Lynch J.A."/>
            <person name="da Fonseca R.N."/>
            <person name="Posnien N."/>
            <person name="Reuter R."/>
            <person name="Roth S."/>
            <person name="Savard J."/>
            <person name="Schinko J.B."/>
            <person name="Schmitt C."/>
            <person name="Schoppmeier M."/>
            <person name="Schroder R."/>
            <person name="Shippy T.D."/>
            <person name="Simonnet F."/>
            <person name="Marques-Souza H."/>
            <person name="Tautz D."/>
            <person name="Tomoyasu Y."/>
            <person name="Trauner J."/>
            <person name="Van der Zee M."/>
            <person name="Vervoort M."/>
            <person name="Wittkopp N."/>
            <person name="Wimmer E.A."/>
            <person name="Yang X."/>
            <person name="Jones A.K."/>
            <person name="Sattelle D.B."/>
            <person name="Ebert P.R."/>
            <person name="Nelson D."/>
            <person name="Scott J.G."/>
            <person name="Beeman R.W."/>
            <person name="Muthukrishnan S."/>
            <person name="Kramer K.J."/>
            <person name="Arakane Y."/>
            <person name="Beeman R.W."/>
            <person name="Zhu Q."/>
            <person name="Hogenkamp D."/>
            <person name="Dixit R."/>
            <person name="Oppert B."/>
            <person name="Jiang H."/>
            <person name="Zou Z."/>
            <person name="Marshall J."/>
            <person name="Elpidina E."/>
            <person name="Vinokurov K."/>
            <person name="Oppert C."/>
            <person name="Zou Z."/>
            <person name="Evans J."/>
            <person name="Lu Z."/>
            <person name="Zhao P."/>
            <person name="Sumathipala N."/>
            <person name="Altincicek B."/>
            <person name="Vilcinskas A."/>
            <person name="Williams M."/>
            <person name="Hultmark D."/>
            <person name="Hetru C."/>
            <person name="Jiang H."/>
            <person name="Grimmelikhuijzen C.J."/>
            <person name="Hauser F."/>
            <person name="Cazzamali G."/>
            <person name="Williamson M."/>
            <person name="Park Y."/>
            <person name="Li B."/>
            <person name="Tanaka Y."/>
            <person name="Predel R."/>
            <person name="Neupert S."/>
            <person name="Schachtner J."/>
            <person name="Verleyen P."/>
            <person name="Raible F."/>
            <person name="Bork P."/>
            <person name="Friedrich M."/>
            <person name="Walden K.K."/>
            <person name="Robertson H.M."/>
            <person name="Angeli S."/>
            <person name="Foret S."/>
            <person name="Bucher G."/>
            <person name="Schuetz S."/>
            <person name="Maleszka R."/>
            <person name="Wimmer E.A."/>
            <person name="Beeman R.W."/>
            <person name="Lorenzen M."/>
            <person name="Tomoyasu Y."/>
            <person name="Miller S.C."/>
            <person name="Grossmann D."/>
            <person name="Bucher G."/>
        </authorList>
    </citation>
    <scope>NUCLEOTIDE SEQUENCE [LARGE SCALE GENOMIC DNA]</scope>
    <source>
        <strain evidence="1 2">Georgia GA2</strain>
    </source>
</reference>
<reference evidence="1 2" key="2">
    <citation type="journal article" date="2010" name="Nucleic Acids Res.">
        <title>BeetleBase in 2010: revisions to provide comprehensive genomic information for Tribolium castaneum.</title>
        <authorList>
            <person name="Kim H.S."/>
            <person name="Murphy T."/>
            <person name="Xia J."/>
            <person name="Caragea D."/>
            <person name="Park Y."/>
            <person name="Beeman R.W."/>
            <person name="Lorenzen M.D."/>
            <person name="Butcher S."/>
            <person name="Manak J.R."/>
            <person name="Brown S.J."/>
        </authorList>
    </citation>
    <scope>GENOME REANNOTATION</scope>
    <source>
        <strain evidence="1 2">Georgia GA2</strain>
    </source>
</reference>
<protein>
    <submittedName>
        <fullName evidence="1">Uncharacterized protein</fullName>
    </submittedName>
</protein>
<dbReference type="InParanoid" id="A0A139WJW1"/>
<evidence type="ECO:0000313" key="2">
    <source>
        <dbReference type="Proteomes" id="UP000007266"/>
    </source>
</evidence>
<sequence>MCRVFWKRLVEYVYIQNIFFGMFSFLLEPVGFFEESVCRLVEEDCLQKMDGLFSKFFEFLHISSQFVELLLTENVPVLYGFRYIPCTLHGHLSCTDLPNEKRFSCTI</sequence>
<proteinExistence type="predicted"/>
<gene>
    <name evidence="1" type="primary">AUGUSTUS-3.0.2_32900</name>
    <name evidence="1" type="ORF">TcasGA2_TC032900</name>
</gene>
<keyword evidence="2" id="KW-1185">Reference proteome</keyword>
<organism evidence="1 2">
    <name type="scientific">Tribolium castaneum</name>
    <name type="common">Red flour beetle</name>
    <dbReference type="NCBI Taxonomy" id="7070"/>
    <lineage>
        <taxon>Eukaryota</taxon>
        <taxon>Metazoa</taxon>
        <taxon>Ecdysozoa</taxon>
        <taxon>Arthropoda</taxon>
        <taxon>Hexapoda</taxon>
        <taxon>Insecta</taxon>
        <taxon>Pterygota</taxon>
        <taxon>Neoptera</taxon>
        <taxon>Endopterygota</taxon>
        <taxon>Coleoptera</taxon>
        <taxon>Polyphaga</taxon>
        <taxon>Cucujiformia</taxon>
        <taxon>Tenebrionidae</taxon>
        <taxon>Tenebrionidae incertae sedis</taxon>
        <taxon>Tribolium</taxon>
    </lineage>
</organism>